<dbReference type="PROSITE" id="PS51203">
    <property type="entry name" value="CS"/>
    <property type="match status" value="1"/>
</dbReference>
<dbReference type="GO" id="GO:0006801">
    <property type="term" value="P:superoxide metabolic process"/>
    <property type="evidence" value="ECO:0007669"/>
    <property type="project" value="TreeGrafter"/>
</dbReference>
<evidence type="ECO:0000256" key="4">
    <source>
        <dbReference type="ARBA" id="ARBA00022617"/>
    </source>
</evidence>
<dbReference type="EC" id="1.6.2.2" evidence="2"/>
<evidence type="ECO:0000256" key="1">
    <source>
        <dbReference type="ARBA" id="ARBA00006105"/>
    </source>
</evidence>
<dbReference type="FunFam" id="3.40.50.80:FF:000021">
    <property type="entry name" value="Cytochrome b5 reductase 4"/>
    <property type="match status" value="1"/>
</dbReference>
<feature type="domain" description="FAD-binding FR-type" evidence="13">
    <location>
        <begin position="270"/>
        <end position="387"/>
    </location>
</feature>
<dbReference type="EMBL" id="CAKKLH010000223">
    <property type="protein sequence ID" value="CAH0106429.1"/>
    <property type="molecule type" value="Genomic_DNA"/>
</dbReference>
<dbReference type="PRINTS" id="PR00363">
    <property type="entry name" value="CYTOCHROMEB5"/>
</dbReference>
<evidence type="ECO:0000256" key="6">
    <source>
        <dbReference type="ARBA" id="ARBA00023002"/>
    </source>
</evidence>
<evidence type="ECO:0000256" key="3">
    <source>
        <dbReference type="ARBA" id="ARBA00022339"/>
    </source>
</evidence>
<reference evidence="14" key="1">
    <citation type="submission" date="2021-11" db="EMBL/GenBank/DDBJ databases">
        <authorList>
            <person name="Schell T."/>
        </authorList>
    </citation>
    <scope>NUCLEOTIDE SEQUENCE</scope>
    <source>
        <strain evidence="14">M5</strain>
    </source>
</reference>
<evidence type="ECO:0000256" key="7">
    <source>
        <dbReference type="ARBA" id="ARBA00023004"/>
    </source>
</evidence>
<protein>
    <recommendedName>
        <fullName evidence="3">Cytochrome b5 reductase 4</fullName>
        <ecNumber evidence="2">1.6.2.2</ecNumber>
    </recommendedName>
    <alternativeName>
        <fullName evidence="9">Flavohemoprotein b5/b5R</fullName>
    </alternativeName>
    <alternativeName>
        <fullName evidence="8">cb5/cb5R</fullName>
    </alternativeName>
</protein>
<dbReference type="FunFam" id="3.10.120.10:FF:000001">
    <property type="entry name" value="Cytochrome b5 reductase 4"/>
    <property type="match status" value="1"/>
</dbReference>
<keyword evidence="4" id="KW-0349">Heme</keyword>
<evidence type="ECO:0000259" key="13">
    <source>
        <dbReference type="PROSITE" id="PS51384"/>
    </source>
</evidence>
<evidence type="ECO:0000256" key="5">
    <source>
        <dbReference type="ARBA" id="ARBA00022723"/>
    </source>
</evidence>
<dbReference type="GO" id="GO:0090524">
    <property type="term" value="F:cytochrome-b5 reductase activity, acting on NADH"/>
    <property type="evidence" value="ECO:0007669"/>
    <property type="project" value="UniProtKB-EC"/>
</dbReference>
<dbReference type="InterPro" id="IPR001199">
    <property type="entry name" value="Cyt_B5-like_heme/steroid-bd"/>
</dbReference>
<dbReference type="InterPro" id="IPR008978">
    <property type="entry name" value="HSP20-like_chaperone"/>
</dbReference>
<keyword evidence="6" id="KW-0560">Oxidoreductase</keyword>
<evidence type="ECO:0000313" key="15">
    <source>
        <dbReference type="Proteomes" id="UP000789390"/>
    </source>
</evidence>
<dbReference type="AlphaFoldDB" id="A0A8J2RPC4"/>
<dbReference type="Gene3D" id="3.40.50.80">
    <property type="entry name" value="Nucleotide-binding domain of ferredoxin-NADP reductase (FNR) module"/>
    <property type="match status" value="1"/>
</dbReference>
<dbReference type="PROSITE" id="PS50255">
    <property type="entry name" value="CYTOCHROME_B5_2"/>
    <property type="match status" value="1"/>
</dbReference>
<keyword evidence="15" id="KW-1185">Reference proteome</keyword>
<comment type="caution">
    <text evidence="14">The sequence shown here is derived from an EMBL/GenBank/DDBJ whole genome shotgun (WGS) entry which is preliminary data.</text>
</comment>
<dbReference type="FunFam" id="2.60.40.790:FF:000019">
    <property type="entry name" value="cytochrome b5 reductase 4 isoform X1"/>
    <property type="match status" value="1"/>
</dbReference>
<dbReference type="Gene3D" id="2.40.30.10">
    <property type="entry name" value="Translation factors"/>
    <property type="match status" value="1"/>
</dbReference>
<dbReference type="Pfam" id="PF00173">
    <property type="entry name" value="Cyt-b5"/>
    <property type="match status" value="1"/>
</dbReference>
<keyword evidence="7" id="KW-0408">Iron</keyword>
<dbReference type="InterPro" id="IPR017927">
    <property type="entry name" value="FAD-bd_FR_type"/>
</dbReference>
<dbReference type="PANTHER" id="PTHR46237:SF1">
    <property type="entry name" value="CYTOCHROME B5 REDUCTASE 4"/>
    <property type="match status" value="1"/>
</dbReference>
<dbReference type="OrthoDB" id="260519at2759"/>
<dbReference type="Pfam" id="PF00175">
    <property type="entry name" value="NAD_binding_1"/>
    <property type="match status" value="1"/>
</dbReference>
<evidence type="ECO:0000256" key="2">
    <source>
        <dbReference type="ARBA" id="ARBA00012011"/>
    </source>
</evidence>
<dbReference type="PRINTS" id="PR00406">
    <property type="entry name" value="CYTB5RDTASE"/>
</dbReference>
<comment type="catalytic activity">
    <reaction evidence="10">
        <text>2 Fe(III)-[cytochrome b5] + NADH = 2 Fe(II)-[cytochrome b5] + NAD(+) + H(+)</text>
        <dbReference type="Rhea" id="RHEA:46680"/>
        <dbReference type="Rhea" id="RHEA-COMP:10438"/>
        <dbReference type="Rhea" id="RHEA-COMP:10439"/>
        <dbReference type="ChEBI" id="CHEBI:15378"/>
        <dbReference type="ChEBI" id="CHEBI:29033"/>
        <dbReference type="ChEBI" id="CHEBI:29034"/>
        <dbReference type="ChEBI" id="CHEBI:57540"/>
        <dbReference type="ChEBI" id="CHEBI:57945"/>
        <dbReference type="EC" id="1.6.2.2"/>
    </reaction>
</comment>
<dbReference type="SUPFAM" id="SSF55856">
    <property type="entry name" value="Cytochrome b5-like heme/steroid binding domain"/>
    <property type="match status" value="1"/>
</dbReference>
<dbReference type="GO" id="GO:0020037">
    <property type="term" value="F:heme binding"/>
    <property type="evidence" value="ECO:0007669"/>
    <property type="project" value="TreeGrafter"/>
</dbReference>
<dbReference type="SUPFAM" id="SSF63380">
    <property type="entry name" value="Riboflavin synthase domain-like"/>
    <property type="match status" value="1"/>
</dbReference>
<dbReference type="InterPro" id="IPR039261">
    <property type="entry name" value="FNR_nucleotide-bd"/>
</dbReference>
<evidence type="ECO:0000313" key="14">
    <source>
        <dbReference type="EMBL" id="CAH0106429.1"/>
    </source>
</evidence>
<dbReference type="GO" id="GO:0005783">
    <property type="term" value="C:endoplasmic reticulum"/>
    <property type="evidence" value="ECO:0007669"/>
    <property type="project" value="TreeGrafter"/>
</dbReference>
<dbReference type="Gene3D" id="3.10.120.10">
    <property type="entry name" value="Cytochrome b5-like heme/steroid binding domain"/>
    <property type="match status" value="1"/>
</dbReference>
<dbReference type="InterPro" id="IPR036400">
    <property type="entry name" value="Cyt_B5-like_heme/steroid_sf"/>
</dbReference>
<gene>
    <name evidence="14" type="ORF">DGAL_LOCUS9584</name>
</gene>
<dbReference type="SUPFAM" id="SSF49764">
    <property type="entry name" value="HSP20-like chaperones"/>
    <property type="match status" value="1"/>
</dbReference>
<dbReference type="GO" id="GO:0046872">
    <property type="term" value="F:metal ion binding"/>
    <property type="evidence" value="ECO:0007669"/>
    <property type="project" value="UniProtKB-KW"/>
</dbReference>
<feature type="domain" description="Cytochrome b5 heme-binding" evidence="11">
    <location>
        <begin position="47"/>
        <end position="123"/>
    </location>
</feature>
<feature type="domain" description="CS" evidence="12">
    <location>
        <begin position="159"/>
        <end position="253"/>
    </location>
</feature>
<keyword evidence="5" id="KW-0479">Metal-binding</keyword>
<dbReference type="Gene3D" id="2.60.40.790">
    <property type="match status" value="1"/>
</dbReference>
<proteinExistence type="inferred from homology"/>
<name>A0A8J2RPC4_9CRUS</name>
<accession>A0A8J2RPC4</accession>
<evidence type="ECO:0000256" key="9">
    <source>
        <dbReference type="ARBA" id="ARBA00031842"/>
    </source>
</evidence>
<dbReference type="InterPro" id="IPR001433">
    <property type="entry name" value="OxRdtase_FAD/NAD-bd"/>
</dbReference>
<dbReference type="PROSITE" id="PS51384">
    <property type="entry name" value="FAD_FR"/>
    <property type="match status" value="1"/>
</dbReference>
<evidence type="ECO:0000259" key="12">
    <source>
        <dbReference type="PROSITE" id="PS51203"/>
    </source>
</evidence>
<dbReference type="InterPro" id="IPR051872">
    <property type="entry name" value="Cytochrome_b5/Flavoprotein_Rdt"/>
</dbReference>
<evidence type="ECO:0000256" key="8">
    <source>
        <dbReference type="ARBA" id="ARBA00030883"/>
    </source>
</evidence>
<dbReference type="Pfam" id="PF00970">
    <property type="entry name" value="FAD_binding_6"/>
    <property type="match status" value="1"/>
</dbReference>
<organism evidence="14 15">
    <name type="scientific">Daphnia galeata</name>
    <dbReference type="NCBI Taxonomy" id="27404"/>
    <lineage>
        <taxon>Eukaryota</taxon>
        <taxon>Metazoa</taxon>
        <taxon>Ecdysozoa</taxon>
        <taxon>Arthropoda</taxon>
        <taxon>Crustacea</taxon>
        <taxon>Branchiopoda</taxon>
        <taxon>Diplostraca</taxon>
        <taxon>Cladocera</taxon>
        <taxon>Anomopoda</taxon>
        <taxon>Daphniidae</taxon>
        <taxon>Daphnia</taxon>
    </lineage>
</organism>
<dbReference type="PANTHER" id="PTHR46237">
    <property type="entry name" value="CYTOCHROME B5 REDUCTASE 4 FAMILY MEMBER"/>
    <property type="match status" value="1"/>
</dbReference>
<dbReference type="Proteomes" id="UP000789390">
    <property type="component" value="Unassembled WGS sequence"/>
</dbReference>
<dbReference type="SMART" id="SM01117">
    <property type="entry name" value="Cyt-b5"/>
    <property type="match status" value="1"/>
</dbReference>
<dbReference type="SUPFAM" id="SSF52343">
    <property type="entry name" value="Ferredoxin reductase-like, C-terminal NADP-linked domain"/>
    <property type="match status" value="1"/>
</dbReference>
<dbReference type="CDD" id="cd06183">
    <property type="entry name" value="cyt_b5_reduct_like"/>
    <property type="match status" value="1"/>
</dbReference>
<dbReference type="InterPro" id="IPR007052">
    <property type="entry name" value="CS_dom"/>
</dbReference>
<evidence type="ECO:0000256" key="10">
    <source>
        <dbReference type="ARBA" id="ARBA00047682"/>
    </source>
</evidence>
<dbReference type="InterPro" id="IPR008333">
    <property type="entry name" value="Cbr1-like_FAD-bd_dom"/>
</dbReference>
<evidence type="ECO:0000259" key="11">
    <source>
        <dbReference type="PROSITE" id="PS50255"/>
    </source>
</evidence>
<dbReference type="Pfam" id="PF04969">
    <property type="entry name" value="CS"/>
    <property type="match status" value="1"/>
</dbReference>
<dbReference type="InterPro" id="IPR017938">
    <property type="entry name" value="Riboflavin_synthase-like_b-brl"/>
</dbReference>
<sequence>MNSLTVSTASATGNPRNKTALKPGRSLMDWIKLTNSSADLSGTGNKLKDISPDELAQHNNKNDAWLAIRGMVYNVTSYFEFHPGGEEELMRGVGIDATDLFDQVHKWVNYESMLKKCLVGRLKADSMLPPVKRLQSKPAIRKEFPTPPLSILSISAPSTGVVTTDWMQNSTSVTVILYTRQKGLDARQVSTSIDGKLFHIRIYSDNWLRCYDYQIHLVEAVEPSCKVTVSLTTGKVELLLRKIQTALHWHKLGDLEDVSQGFQPLSQAPLFFRRAVLTRKLRVNHNVFLFTLTFPTGQDFYVPVGWHVQLKLSLEDGSALIRSYTPIVFDLPSCKTTECPSKTEASTSLHFLIKIYSAGPFTSALDRLAEGNSSIEVSFPTGNFLESQLENKNVIAIAAGTGITPLVRIAIDILRNNRRVTLVFFNRTQEDIIWKEEFRELELKYPDKFKVWHVLSEPDEEWLGLRGRISKSILATTILGGDCPDDGSNFACVCGPSDFILETLRLLDSAGYTNETVHAFSG</sequence>
<comment type="similarity">
    <text evidence="1">Belongs to the flavoprotein pyridine nucleotide cytochrome reductase family.</text>
</comment>